<dbReference type="Proteomes" id="UP000290567">
    <property type="component" value="Unassembled WGS sequence"/>
</dbReference>
<keyword evidence="6" id="KW-0598">Phosphotransferase system</keyword>
<feature type="transmembrane region" description="Helical" evidence="17">
    <location>
        <begin position="215"/>
        <end position="237"/>
    </location>
</feature>
<protein>
    <recommendedName>
        <fullName evidence="14">PTS system sucrose-specific EIIBCA component</fullName>
        <ecNumber evidence="11">2.7.1.211</ecNumber>
    </recommendedName>
    <alternativeName>
        <fullName evidence="15">EIIBCA-Scr</fullName>
    </alternativeName>
</protein>
<feature type="domain" description="PTS EIIB type-1" evidence="19">
    <location>
        <begin position="5"/>
        <end position="87"/>
    </location>
</feature>
<dbReference type="SUPFAM" id="SSF55604">
    <property type="entry name" value="Glucose permease domain IIB"/>
    <property type="match status" value="1"/>
</dbReference>
<evidence type="ECO:0000313" key="21">
    <source>
        <dbReference type="EMBL" id="GCF93261.1"/>
    </source>
</evidence>
<reference evidence="22" key="1">
    <citation type="submission" date="2019-02" db="EMBL/GenBank/DDBJ databases">
        <title>Draft genome sequence of Enterococcus sp. Gos25-1.</title>
        <authorList>
            <person name="Tanaka N."/>
            <person name="Shiwa Y."/>
            <person name="Fujita N."/>
        </authorList>
    </citation>
    <scope>NUCLEOTIDE SEQUENCE [LARGE SCALE GENOMIC DNA]</scope>
    <source>
        <strain evidence="22">Gos25-1</strain>
    </source>
</reference>
<evidence type="ECO:0000256" key="16">
    <source>
        <dbReference type="PROSITE-ProRule" id="PRU00421"/>
    </source>
</evidence>
<dbReference type="InterPro" id="IPR001127">
    <property type="entry name" value="PTS_EIIA_1_perm"/>
</dbReference>
<dbReference type="SUPFAM" id="SSF51261">
    <property type="entry name" value="Duplicated hybrid motif"/>
    <property type="match status" value="1"/>
</dbReference>
<sequence length="632" mass="68055">MGKYHDLAEKIVANVGGKENINSLTHCITRLRFKLKDESKANDEVLKKMEGVVTVMKSGGQYQVVIGNHVPVVYEDVVEVAGISAHSNEEGGETQGVFNKLIDVISGCFQPFLGALSACGMLKGFNALFLYLKLYEAGSGTDVFLTAVGDSIFYFMPILIGLTAARKFKVSEFTGIAIGAALVYPSIQATALGAGEPLMTLFQGTIIESPVFIRVLGLPIIANNYTSSVVPVILVIWFAKYVQRFAKKVIPEIVQTFLVPFFTILISMFFGFLLIGPIITFATNILGAGFTSLYEFSPILMSVVVGFVWQPLVIFGLHWSLIPLAMINLSTLGADPILAASFSASFAQTAVVIAMYFKLKDKKLKQLAIPAVISGFFGVTEPAIYGLTLPKKKPFVISMIGAAIGGLVTALFGAQGYVMGGLGVFGFVNHINTETNDISHMIGQFVAVGIAMIFSFVVTMVFWKDDTVVEDIKEEEPMMSTRKENVSSPIEGTVMPLSTAKDQAFAQGALGKGVVIHPAKGEVVAPFDGTVMTLFPTKHAIGLVSDNGLELLIHIGLDTVQLDGKYFTAHVAQGDKVKRGDKLVSFDRDAIIAEGYSVETPVIVTNAADYLDILDCDKKEVSGEDEIITVLA</sequence>
<dbReference type="PROSITE" id="PS00371">
    <property type="entry name" value="PTS_EIIA_TYPE_1_HIS"/>
    <property type="match status" value="1"/>
</dbReference>
<evidence type="ECO:0000256" key="17">
    <source>
        <dbReference type="SAM" id="Phobius"/>
    </source>
</evidence>
<keyword evidence="2" id="KW-0813">Transport</keyword>
<dbReference type="InterPro" id="IPR001996">
    <property type="entry name" value="PTS_IIB_1"/>
</dbReference>
<dbReference type="PROSITE" id="PS51093">
    <property type="entry name" value="PTS_EIIA_TYPE_1"/>
    <property type="match status" value="1"/>
</dbReference>
<dbReference type="NCBIfam" id="TIGR01995">
    <property type="entry name" value="PTS-II-ABC-beta"/>
    <property type="match status" value="1"/>
</dbReference>
<feature type="transmembrane region" description="Helical" evidence="17">
    <location>
        <begin position="257"/>
        <end position="279"/>
    </location>
</feature>
<comment type="caution">
    <text evidence="21">The sequence shown here is derived from an EMBL/GenBank/DDBJ whole genome shotgun (WGS) entry which is preliminary data.</text>
</comment>
<evidence type="ECO:0000256" key="11">
    <source>
        <dbReference type="ARBA" id="ARBA00044053"/>
    </source>
</evidence>
<feature type="domain" description="PTS EIIC type-1" evidence="20">
    <location>
        <begin position="103"/>
        <end position="476"/>
    </location>
</feature>
<feature type="transmembrane region" description="Helical" evidence="17">
    <location>
        <begin position="176"/>
        <end position="195"/>
    </location>
</feature>
<feature type="active site" description="Phosphocysteine intermediate; for EIIB activity" evidence="16">
    <location>
        <position position="27"/>
    </location>
</feature>
<feature type="transmembrane region" description="Helical" evidence="17">
    <location>
        <begin position="395"/>
        <end position="418"/>
    </location>
</feature>
<dbReference type="EMBL" id="BJCC01000009">
    <property type="protein sequence ID" value="GCF93261.1"/>
    <property type="molecule type" value="Genomic_DNA"/>
</dbReference>
<keyword evidence="5" id="KW-0808">Transferase</keyword>
<evidence type="ECO:0000256" key="1">
    <source>
        <dbReference type="ARBA" id="ARBA00004651"/>
    </source>
</evidence>
<dbReference type="GO" id="GO:0009401">
    <property type="term" value="P:phosphoenolpyruvate-dependent sugar phosphotransferase system"/>
    <property type="evidence" value="ECO:0007669"/>
    <property type="project" value="UniProtKB-KW"/>
</dbReference>
<dbReference type="Pfam" id="PF00367">
    <property type="entry name" value="PTS_EIIB"/>
    <property type="match status" value="1"/>
</dbReference>
<feature type="transmembrane region" description="Helical" evidence="17">
    <location>
        <begin position="369"/>
        <end position="388"/>
    </location>
</feature>
<dbReference type="PROSITE" id="PS51098">
    <property type="entry name" value="PTS_EIIB_TYPE_1"/>
    <property type="match status" value="1"/>
</dbReference>
<dbReference type="InterPro" id="IPR036878">
    <property type="entry name" value="Glu_permease_IIB"/>
</dbReference>
<gene>
    <name evidence="21" type="ORF">NRIC_11520</name>
</gene>
<evidence type="ECO:0000256" key="15">
    <source>
        <dbReference type="ARBA" id="ARBA00081008"/>
    </source>
</evidence>
<dbReference type="PANTHER" id="PTHR30175">
    <property type="entry name" value="PHOSPHOTRANSFERASE SYSTEM TRANSPORT PROTEIN"/>
    <property type="match status" value="1"/>
</dbReference>
<comment type="function">
    <text evidence="12">The phosphoenolpyruvate-dependent sugar phosphotransferase system (sugar PTS), a major carbohydrate active transport system, catalyzes the phosphorylation of incoming sugar substrates concomitantly with their translocation across the cell membrane. This system is involved in sucrose transport.</text>
</comment>
<dbReference type="Gene3D" id="3.30.1360.60">
    <property type="entry name" value="Glucose permease domain IIB"/>
    <property type="match status" value="1"/>
</dbReference>
<dbReference type="CDD" id="cd00212">
    <property type="entry name" value="PTS_IIB_glc"/>
    <property type="match status" value="1"/>
</dbReference>
<feature type="transmembrane region" description="Helical" evidence="17">
    <location>
        <begin position="299"/>
        <end position="325"/>
    </location>
</feature>
<proteinExistence type="predicted"/>
<dbReference type="GO" id="GO:0016301">
    <property type="term" value="F:kinase activity"/>
    <property type="evidence" value="ECO:0007669"/>
    <property type="project" value="UniProtKB-KW"/>
</dbReference>
<feature type="transmembrane region" description="Helical" evidence="17">
    <location>
        <begin position="144"/>
        <end position="164"/>
    </location>
</feature>
<evidence type="ECO:0000256" key="2">
    <source>
        <dbReference type="ARBA" id="ARBA00022448"/>
    </source>
</evidence>
<dbReference type="GO" id="GO:0090589">
    <property type="term" value="F:protein-phosphocysteine-trehalose phosphotransferase system transporter activity"/>
    <property type="evidence" value="ECO:0007669"/>
    <property type="project" value="TreeGrafter"/>
</dbReference>
<dbReference type="PANTHER" id="PTHR30175:SF1">
    <property type="entry name" value="PTS SYSTEM ARBUTIN-, CELLOBIOSE-, AND SALICIN-SPECIFIC EIIBC COMPONENT-RELATED"/>
    <property type="match status" value="1"/>
</dbReference>
<evidence type="ECO:0000256" key="5">
    <source>
        <dbReference type="ARBA" id="ARBA00022679"/>
    </source>
</evidence>
<dbReference type="InterPro" id="IPR003352">
    <property type="entry name" value="PTS_EIIC"/>
</dbReference>
<dbReference type="PROSITE" id="PS01035">
    <property type="entry name" value="PTS_EIIB_TYPE_1_CYS"/>
    <property type="match status" value="1"/>
</dbReference>
<name>A0A4P5PAI2_9ENTE</name>
<dbReference type="OrthoDB" id="9769191at2"/>
<keyword evidence="9 17" id="KW-1133">Transmembrane helix</keyword>
<comment type="subcellular location">
    <subcellularLocation>
        <location evidence="1">Cell membrane</location>
        <topology evidence="1">Multi-pass membrane protein</topology>
    </subcellularLocation>
</comment>
<dbReference type="Gene3D" id="2.70.70.10">
    <property type="entry name" value="Glucose Permease (Domain IIA)"/>
    <property type="match status" value="1"/>
</dbReference>
<evidence type="ECO:0000259" key="18">
    <source>
        <dbReference type="PROSITE" id="PS51093"/>
    </source>
</evidence>
<feature type="transmembrane region" description="Helical" evidence="17">
    <location>
        <begin position="112"/>
        <end position="132"/>
    </location>
</feature>
<evidence type="ECO:0000313" key="22">
    <source>
        <dbReference type="Proteomes" id="UP000290567"/>
    </source>
</evidence>
<dbReference type="NCBIfam" id="TIGR00830">
    <property type="entry name" value="PTBA"/>
    <property type="match status" value="1"/>
</dbReference>
<keyword evidence="8" id="KW-0418">Kinase</keyword>
<keyword evidence="10 17" id="KW-0472">Membrane</keyword>
<dbReference type="InterPro" id="IPR050558">
    <property type="entry name" value="PTS_Sugar-Specific_Components"/>
</dbReference>
<evidence type="ECO:0000256" key="7">
    <source>
        <dbReference type="ARBA" id="ARBA00022692"/>
    </source>
</evidence>
<feature type="domain" description="PTS EIIA type-1" evidence="18">
    <location>
        <begin position="502"/>
        <end position="606"/>
    </location>
</feature>
<evidence type="ECO:0000256" key="10">
    <source>
        <dbReference type="ARBA" id="ARBA00023136"/>
    </source>
</evidence>
<dbReference type="RefSeq" id="WP_146621722.1">
    <property type="nucleotide sequence ID" value="NZ_BJCC01000009.1"/>
</dbReference>
<keyword evidence="3" id="KW-1003">Cell membrane</keyword>
<dbReference type="FunFam" id="2.70.70.10:FF:000001">
    <property type="entry name" value="PTS system glucose-specific IIA component"/>
    <property type="match status" value="1"/>
</dbReference>
<dbReference type="Pfam" id="PF00358">
    <property type="entry name" value="PTS_EIIA_1"/>
    <property type="match status" value="1"/>
</dbReference>
<evidence type="ECO:0000256" key="8">
    <source>
        <dbReference type="ARBA" id="ARBA00022777"/>
    </source>
</evidence>
<dbReference type="AlphaFoldDB" id="A0A4P5PAI2"/>
<evidence type="ECO:0000259" key="19">
    <source>
        <dbReference type="PROSITE" id="PS51098"/>
    </source>
</evidence>
<accession>A0A4P5PAI2</accession>
<dbReference type="InterPro" id="IPR011055">
    <property type="entry name" value="Dup_hybrid_motif"/>
</dbReference>
<feature type="transmembrane region" description="Helical" evidence="17">
    <location>
        <begin position="438"/>
        <end position="463"/>
    </location>
</feature>
<dbReference type="PROSITE" id="PS51103">
    <property type="entry name" value="PTS_EIIC_TYPE_1"/>
    <property type="match status" value="1"/>
</dbReference>
<evidence type="ECO:0000259" key="20">
    <source>
        <dbReference type="PROSITE" id="PS51103"/>
    </source>
</evidence>
<keyword evidence="7 17" id="KW-0812">Transmembrane</keyword>
<dbReference type="InterPro" id="IPR013013">
    <property type="entry name" value="PTS_EIIC_1"/>
</dbReference>
<dbReference type="GO" id="GO:0005886">
    <property type="term" value="C:plasma membrane"/>
    <property type="evidence" value="ECO:0007669"/>
    <property type="project" value="UniProtKB-SubCell"/>
</dbReference>
<dbReference type="EC" id="2.7.1.211" evidence="11"/>
<dbReference type="GO" id="GO:0008982">
    <property type="term" value="F:protein-N(PI)-phosphohistidine-sugar phosphotransferase activity"/>
    <property type="evidence" value="ECO:0007669"/>
    <property type="project" value="InterPro"/>
</dbReference>
<keyword evidence="22" id="KW-1185">Reference proteome</keyword>
<organism evidence="21 22">
    <name type="scientific">Enterococcus florum</name>
    <dbReference type="NCBI Taxonomy" id="2480627"/>
    <lineage>
        <taxon>Bacteria</taxon>
        <taxon>Bacillati</taxon>
        <taxon>Bacillota</taxon>
        <taxon>Bacilli</taxon>
        <taxon>Lactobacillales</taxon>
        <taxon>Enterococcaceae</taxon>
        <taxon>Enterococcus</taxon>
    </lineage>
</organism>
<dbReference type="Pfam" id="PF02378">
    <property type="entry name" value="PTS_EIIC"/>
    <property type="match status" value="1"/>
</dbReference>
<evidence type="ECO:0000256" key="12">
    <source>
        <dbReference type="ARBA" id="ARBA00045139"/>
    </source>
</evidence>
<evidence type="ECO:0000256" key="13">
    <source>
        <dbReference type="ARBA" id="ARBA00048931"/>
    </source>
</evidence>
<evidence type="ECO:0000256" key="4">
    <source>
        <dbReference type="ARBA" id="ARBA00022597"/>
    </source>
</evidence>
<comment type="catalytic activity">
    <reaction evidence="13">
        <text>N(pros)-phospho-L-histidyl-[protein](out) + sucrose = sucrose 6(G)-phosphate(in) + L-histidyl-[protein]</text>
        <dbReference type="Rhea" id="RHEA:49236"/>
        <dbReference type="Rhea" id="RHEA-COMP:9745"/>
        <dbReference type="Rhea" id="RHEA-COMP:9746"/>
        <dbReference type="ChEBI" id="CHEBI:17992"/>
        <dbReference type="ChEBI" id="CHEBI:29979"/>
        <dbReference type="ChEBI" id="CHEBI:64837"/>
        <dbReference type="ChEBI" id="CHEBI:91002"/>
        <dbReference type="EC" id="2.7.1.211"/>
    </reaction>
</comment>
<dbReference type="InterPro" id="IPR018113">
    <property type="entry name" value="PTrfase_EIIB_Cys"/>
</dbReference>
<feature type="transmembrane region" description="Helical" evidence="17">
    <location>
        <begin position="337"/>
        <end position="357"/>
    </location>
</feature>
<dbReference type="InterPro" id="IPR011297">
    <property type="entry name" value="PTS_IIABC_b_glu"/>
</dbReference>
<keyword evidence="4" id="KW-0762">Sugar transport</keyword>
<dbReference type="FunFam" id="3.30.1360.60:FF:000001">
    <property type="entry name" value="PTS system glucose-specific IIBC component PtsG"/>
    <property type="match status" value="1"/>
</dbReference>
<evidence type="ECO:0000256" key="3">
    <source>
        <dbReference type="ARBA" id="ARBA00022475"/>
    </source>
</evidence>
<evidence type="ECO:0000256" key="6">
    <source>
        <dbReference type="ARBA" id="ARBA00022683"/>
    </source>
</evidence>
<evidence type="ECO:0000256" key="9">
    <source>
        <dbReference type="ARBA" id="ARBA00022989"/>
    </source>
</evidence>
<dbReference type="GO" id="GO:0015771">
    <property type="term" value="P:trehalose transport"/>
    <property type="evidence" value="ECO:0007669"/>
    <property type="project" value="TreeGrafter"/>
</dbReference>
<evidence type="ECO:0000256" key="14">
    <source>
        <dbReference type="ARBA" id="ARBA00074554"/>
    </source>
</evidence>